<keyword evidence="3" id="KW-1185">Reference proteome</keyword>
<evidence type="ECO:0000313" key="3">
    <source>
        <dbReference type="Proteomes" id="UP001176521"/>
    </source>
</evidence>
<protein>
    <submittedName>
        <fullName evidence="2">Uncharacterized protein</fullName>
    </submittedName>
</protein>
<proteinExistence type="predicted"/>
<name>A0AAN6JMI5_9BASI</name>
<evidence type="ECO:0000313" key="2">
    <source>
        <dbReference type="EMBL" id="KAK0537887.1"/>
    </source>
</evidence>
<dbReference type="Proteomes" id="UP001176521">
    <property type="component" value="Unassembled WGS sequence"/>
</dbReference>
<gene>
    <name evidence="2" type="ORF">OC842_001487</name>
</gene>
<sequence length="185" mass="19805">MDRLTSALLVHGAQVALQASGSALPSAVQQQQQSSAAPSTAAELDRHLHSMNSALQSHLRAVEASSSRMETMAQGIQSQLVLINQSLLSMAAQLQRHHQQEQRTPARPASGQHVVHLGSGHRRSSCSLTPRQARAATTSRMTALERTAAPAKRAITEAQGNDVAAPPRKRRLLLDIDPPQTNDGL</sequence>
<dbReference type="EMBL" id="JAPDMQ010000053">
    <property type="protein sequence ID" value="KAK0537887.1"/>
    <property type="molecule type" value="Genomic_DNA"/>
</dbReference>
<comment type="caution">
    <text evidence="2">The sequence shown here is derived from an EMBL/GenBank/DDBJ whole genome shotgun (WGS) entry which is preliminary data.</text>
</comment>
<dbReference type="AlphaFoldDB" id="A0AAN6JMI5"/>
<accession>A0AAN6JMI5</accession>
<evidence type="ECO:0000256" key="1">
    <source>
        <dbReference type="SAM" id="MobiDB-lite"/>
    </source>
</evidence>
<reference evidence="2" key="1">
    <citation type="journal article" date="2023" name="PhytoFront">
        <title>Draft Genome Resources of Seven Strains of Tilletia horrida, Causal Agent of Kernel Smut of Rice.</title>
        <authorList>
            <person name="Khanal S."/>
            <person name="Antony Babu S."/>
            <person name="Zhou X.G."/>
        </authorList>
    </citation>
    <scope>NUCLEOTIDE SEQUENCE</scope>
    <source>
        <strain evidence="2">TX3</strain>
    </source>
</reference>
<organism evidence="2 3">
    <name type="scientific">Tilletia horrida</name>
    <dbReference type="NCBI Taxonomy" id="155126"/>
    <lineage>
        <taxon>Eukaryota</taxon>
        <taxon>Fungi</taxon>
        <taxon>Dikarya</taxon>
        <taxon>Basidiomycota</taxon>
        <taxon>Ustilaginomycotina</taxon>
        <taxon>Exobasidiomycetes</taxon>
        <taxon>Tilletiales</taxon>
        <taxon>Tilletiaceae</taxon>
        <taxon>Tilletia</taxon>
    </lineage>
</organism>
<feature type="region of interest" description="Disordered" evidence="1">
    <location>
        <begin position="155"/>
        <end position="185"/>
    </location>
</feature>
<feature type="region of interest" description="Disordered" evidence="1">
    <location>
        <begin position="103"/>
        <end position="128"/>
    </location>
</feature>